<dbReference type="AlphaFoldDB" id="A0A9D4QDD8"/>
<organism evidence="2 3">
    <name type="scientific">Rhipicephalus sanguineus</name>
    <name type="common">Brown dog tick</name>
    <name type="synonym">Ixodes sanguineus</name>
    <dbReference type="NCBI Taxonomy" id="34632"/>
    <lineage>
        <taxon>Eukaryota</taxon>
        <taxon>Metazoa</taxon>
        <taxon>Ecdysozoa</taxon>
        <taxon>Arthropoda</taxon>
        <taxon>Chelicerata</taxon>
        <taxon>Arachnida</taxon>
        <taxon>Acari</taxon>
        <taxon>Parasitiformes</taxon>
        <taxon>Ixodida</taxon>
        <taxon>Ixodoidea</taxon>
        <taxon>Ixodidae</taxon>
        <taxon>Rhipicephalinae</taxon>
        <taxon>Rhipicephalus</taxon>
        <taxon>Rhipicephalus</taxon>
    </lineage>
</organism>
<gene>
    <name evidence="2" type="ORF">HPB52_003538</name>
</gene>
<reference evidence="2" key="2">
    <citation type="submission" date="2021-09" db="EMBL/GenBank/DDBJ databases">
        <authorList>
            <person name="Jia N."/>
            <person name="Wang J."/>
            <person name="Shi W."/>
            <person name="Du L."/>
            <person name="Sun Y."/>
            <person name="Zhan W."/>
            <person name="Jiang J."/>
            <person name="Wang Q."/>
            <person name="Zhang B."/>
            <person name="Ji P."/>
            <person name="Sakyi L.B."/>
            <person name="Cui X."/>
            <person name="Yuan T."/>
            <person name="Jiang B."/>
            <person name="Yang W."/>
            <person name="Lam T.T.-Y."/>
            <person name="Chang Q."/>
            <person name="Ding S."/>
            <person name="Wang X."/>
            <person name="Zhu J."/>
            <person name="Ruan X."/>
            <person name="Zhao L."/>
            <person name="Wei J."/>
            <person name="Que T."/>
            <person name="Du C."/>
            <person name="Cheng J."/>
            <person name="Dai P."/>
            <person name="Han X."/>
            <person name="Huang E."/>
            <person name="Gao Y."/>
            <person name="Liu J."/>
            <person name="Shao H."/>
            <person name="Ye R."/>
            <person name="Li L."/>
            <person name="Wei W."/>
            <person name="Wang X."/>
            <person name="Wang C."/>
            <person name="Huo Q."/>
            <person name="Li W."/>
            <person name="Guo W."/>
            <person name="Chen H."/>
            <person name="Chen S."/>
            <person name="Zhou L."/>
            <person name="Zhou L."/>
            <person name="Ni X."/>
            <person name="Tian J."/>
            <person name="Zhou Y."/>
            <person name="Sheng Y."/>
            <person name="Liu T."/>
            <person name="Pan Y."/>
            <person name="Xia L."/>
            <person name="Li J."/>
            <person name="Zhao F."/>
            <person name="Cao W."/>
        </authorList>
    </citation>
    <scope>NUCLEOTIDE SEQUENCE</scope>
    <source>
        <strain evidence="2">Rsan-2018</strain>
        <tissue evidence="2">Larvae</tissue>
    </source>
</reference>
<accession>A0A9D4QDD8</accession>
<proteinExistence type="predicted"/>
<sequence length="151" mass="16281">MGLSKISDVPGKCGAPRAIDDTRSTTAADMPSGERTRATVEQLTIQMNQGATNSVSQTTLQRRLLRLGLRSRCLVHAPMLFISDEGWNLHASTANGCPPSGDRLVRNLAQLAMALESAWLNISVNTFRNLIDFLPARLAAVRPAKGGYSGF</sequence>
<evidence type="ECO:0008006" key="4">
    <source>
        <dbReference type="Google" id="ProtNLM"/>
    </source>
</evidence>
<dbReference type="Proteomes" id="UP000821837">
    <property type="component" value="Chromosome 10"/>
</dbReference>
<reference evidence="2" key="1">
    <citation type="journal article" date="2020" name="Cell">
        <title>Large-Scale Comparative Analyses of Tick Genomes Elucidate Their Genetic Diversity and Vector Capacities.</title>
        <authorList>
            <consortium name="Tick Genome and Microbiome Consortium (TIGMIC)"/>
            <person name="Jia N."/>
            <person name="Wang J."/>
            <person name="Shi W."/>
            <person name="Du L."/>
            <person name="Sun Y."/>
            <person name="Zhan W."/>
            <person name="Jiang J.F."/>
            <person name="Wang Q."/>
            <person name="Zhang B."/>
            <person name="Ji P."/>
            <person name="Bell-Sakyi L."/>
            <person name="Cui X.M."/>
            <person name="Yuan T.T."/>
            <person name="Jiang B.G."/>
            <person name="Yang W.F."/>
            <person name="Lam T.T."/>
            <person name="Chang Q.C."/>
            <person name="Ding S.J."/>
            <person name="Wang X.J."/>
            <person name="Zhu J.G."/>
            <person name="Ruan X.D."/>
            <person name="Zhao L."/>
            <person name="Wei J.T."/>
            <person name="Ye R.Z."/>
            <person name="Que T.C."/>
            <person name="Du C.H."/>
            <person name="Zhou Y.H."/>
            <person name="Cheng J.X."/>
            <person name="Dai P.F."/>
            <person name="Guo W.B."/>
            <person name="Han X.H."/>
            <person name="Huang E.J."/>
            <person name="Li L.F."/>
            <person name="Wei W."/>
            <person name="Gao Y.C."/>
            <person name="Liu J.Z."/>
            <person name="Shao H.Z."/>
            <person name="Wang X."/>
            <person name="Wang C.C."/>
            <person name="Yang T.C."/>
            <person name="Huo Q.B."/>
            <person name="Li W."/>
            <person name="Chen H.Y."/>
            <person name="Chen S.E."/>
            <person name="Zhou L.G."/>
            <person name="Ni X.B."/>
            <person name="Tian J.H."/>
            <person name="Sheng Y."/>
            <person name="Liu T."/>
            <person name="Pan Y.S."/>
            <person name="Xia L.Y."/>
            <person name="Li J."/>
            <person name="Zhao F."/>
            <person name="Cao W.C."/>
        </authorList>
    </citation>
    <scope>NUCLEOTIDE SEQUENCE</scope>
    <source>
        <strain evidence="2">Rsan-2018</strain>
    </source>
</reference>
<dbReference type="EMBL" id="JABSTV010001246">
    <property type="protein sequence ID" value="KAH7975588.1"/>
    <property type="molecule type" value="Genomic_DNA"/>
</dbReference>
<keyword evidence="3" id="KW-1185">Reference proteome</keyword>
<evidence type="ECO:0000313" key="3">
    <source>
        <dbReference type="Proteomes" id="UP000821837"/>
    </source>
</evidence>
<name>A0A9D4QDD8_RHISA</name>
<evidence type="ECO:0000256" key="1">
    <source>
        <dbReference type="SAM" id="MobiDB-lite"/>
    </source>
</evidence>
<evidence type="ECO:0000313" key="2">
    <source>
        <dbReference type="EMBL" id="KAH7975588.1"/>
    </source>
</evidence>
<comment type="caution">
    <text evidence="2">The sequence shown here is derived from an EMBL/GenBank/DDBJ whole genome shotgun (WGS) entry which is preliminary data.</text>
</comment>
<protein>
    <recommendedName>
        <fullName evidence="4">Transposase Tc1-like domain-containing protein</fullName>
    </recommendedName>
</protein>
<feature type="region of interest" description="Disordered" evidence="1">
    <location>
        <begin position="1"/>
        <end position="33"/>
    </location>
</feature>